<dbReference type="PRINTS" id="PR00457">
    <property type="entry name" value="ANPEROXIDASE"/>
</dbReference>
<evidence type="ECO:0000313" key="28">
    <source>
        <dbReference type="Proteomes" id="UP001329430"/>
    </source>
</evidence>
<dbReference type="CDD" id="cd09826">
    <property type="entry name" value="peroxidasin_like"/>
    <property type="match status" value="1"/>
</dbReference>
<comment type="similarity">
    <text evidence="22">Belongs to the peroxidase family. XPO subfamily.</text>
</comment>
<dbReference type="Gene3D" id="1.10.640.10">
    <property type="entry name" value="Haem peroxidase domain superfamily, animal type"/>
    <property type="match status" value="1"/>
</dbReference>
<keyword evidence="16" id="KW-0393">Immunoglobulin domain</keyword>
<evidence type="ECO:0000256" key="18">
    <source>
        <dbReference type="ARBA" id="ARBA00047610"/>
    </source>
</evidence>
<dbReference type="PANTHER" id="PTHR11475">
    <property type="entry name" value="OXIDASE/PEROXIDASE"/>
    <property type="match status" value="1"/>
</dbReference>
<keyword evidence="15" id="KW-0325">Glycoprotein</keyword>
<keyword evidence="24" id="KW-0175">Coiled coil</keyword>
<keyword evidence="5" id="KW-0575">Peroxidase</keyword>
<evidence type="ECO:0000256" key="17">
    <source>
        <dbReference type="ARBA" id="ARBA00047544"/>
    </source>
</evidence>
<comment type="caution">
    <text evidence="27">The sequence shown here is derived from an EMBL/GenBank/DDBJ whole genome shotgun (WGS) entry which is preliminary data.</text>
</comment>
<dbReference type="PROSITE" id="PS51450">
    <property type="entry name" value="LRR"/>
    <property type="match status" value="2"/>
</dbReference>
<evidence type="ECO:0000256" key="7">
    <source>
        <dbReference type="ARBA" id="ARBA00022617"/>
    </source>
</evidence>
<dbReference type="SMART" id="SM00409">
    <property type="entry name" value="IG"/>
    <property type="match status" value="4"/>
</dbReference>
<dbReference type="InterPro" id="IPR003599">
    <property type="entry name" value="Ig_sub"/>
</dbReference>
<dbReference type="Pfam" id="PF07679">
    <property type="entry name" value="I-set"/>
    <property type="match status" value="4"/>
</dbReference>
<comment type="catalytic activity">
    <reaction evidence="18">
        <text>L-lysyl-[collagen] + L-methionyl-[collagen] + H2O2 = [collagen]-L-lysyl-N-S-L-methionyl-[collagen] + 2 H2O + H(+)</text>
        <dbReference type="Rhea" id="RHEA:66020"/>
        <dbReference type="Rhea" id="RHEA-COMP:12751"/>
        <dbReference type="Rhea" id="RHEA-COMP:16949"/>
        <dbReference type="Rhea" id="RHEA-COMP:16951"/>
        <dbReference type="ChEBI" id="CHEBI:15377"/>
        <dbReference type="ChEBI" id="CHEBI:15378"/>
        <dbReference type="ChEBI" id="CHEBI:16044"/>
        <dbReference type="ChEBI" id="CHEBI:16240"/>
        <dbReference type="ChEBI" id="CHEBI:29969"/>
        <dbReference type="ChEBI" id="CHEBI:166867"/>
    </reaction>
    <physiologicalReaction direction="left-to-right" evidence="18">
        <dbReference type="Rhea" id="RHEA:66021"/>
    </physiologicalReaction>
</comment>
<dbReference type="FunFam" id="2.60.40.10:FF:000032">
    <property type="entry name" value="palladin isoform X1"/>
    <property type="match status" value="3"/>
</dbReference>
<dbReference type="InterPro" id="IPR037120">
    <property type="entry name" value="Haem_peroxidase_sf_animal"/>
</dbReference>
<evidence type="ECO:0000256" key="21">
    <source>
        <dbReference type="ARBA" id="ARBA00049501"/>
    </source>
</evidence>
<feature type="chain" id="PRO_5042915552" description="Ig-like domain-containing protein" evidence="25">
    <location>
        <begin position="17"/>
        <end position="1399"/>
    </location>
</feature>
<dbReference type="FunFam" id="2.60.40.10:FF:000004">
    <property type="entry name" value="DCC isoform 1"/>
    <property type="match status" value="1"/>
</dbReference>
<dbReference type="Pfam" id="PF13855">
    <property type="entry name" value="LRR_8"/>
    <property type="match status" value="1"/>
</dbReference>
<keyword evidence="28" id="KW-1185">Reference proteome</keyword>
<evidence type="ECO:0000256" key="16">
    <source>
        <dbReference type="ARBA" id="ARBA00023319"/>
    </source>
</evidence>
<feature type="coiled-coil region" evidence="24">
    <location>
        <begin position="1361"/>
        <end position="1395"/>
    </location>
</feature>
<gene>
    <name evidence="27" type="ORF">RI129_009126</name>
</gene>
<feature type="binding site" description="axial binding residue" evidence="23">
    <location>
        <position position="1071"/>
    </location>
    <ligand>
        <name>heme b</name>
        <dbReference type="ChEBI" id="CHEBI:60344"/>
    </ligand>
    <ligandPart>
        <name>Fe</name>
        <dbReference type="ChEBI" id="CHEBI:18248"/>
    </ligandPart>
</feature>
<feature type="domain" description="Ig-like" evidence="26">
    <location>
        <begin position="425"/>
        <end position="511"/>
    </location>
</feature>
<dbReference type="InterPro" id="IPR003591">
    <property type="entry name" value="Leu-rich_rpt_typical-subtyp"/>
</dbReference>
<accession>A0AAN7VFF2</accession>
<dbReference type="SUPFAM" id="SSF48726">
    <property type="entry name" value="Immunoglobulin"/>
    <property type="match status" value="4"/>
</dbReference>
<keyword evidence="12 23" id="KW-0408">Iron</keyword>
<evidence type="ECO:0000256" key="13">
    <source>
        <dbReference type="ARBA" id="ARBA00023136"/>
    </source>
</evidence>
<dbReference type="SUPFAM" id="SSF48113">
    <property type="entry name" value="Heme-dependent peroxidases"/>
    <property type="match status" value="1"/>
</dbReference>
<evidence type="ECO:0000256" key="25">
    <source>
        <dbReference type="SAM" id="SignalP"/>
    </source>
</evidence>
<keyword evidence="4" id="KW-0964">Secreted</keyword>
<dbReference type="FunFam" id="1.10.640.10:FF:000001">
    <property type="entry name" value="Peroxidasin homolog"/>
    <property type="match status" value="1"/>
</dbReference>
<dbReference type="Gene3D" id="3.80.10.10">
    <property type="entry name" value="Ribonuclease Inhibitor"/>
    <property type="match status" value="1"/>
</dbReference>
<proteinExistence type="inferred from homology"/>
<evidence type="ECO:0000256" key="6">
    <source>
        <dbReference type="ARBA" id="ARBA00022614"/>
    </source>
</evidence>
<keyword evidence="7 23" id="KW-0349">Heme</keyword>
<dbReference type="GO" id="GO:0016020">
    <property type="term" value="C:membrane"/>
    <property type="evidence" value="ECO:0007669"/>
    <property type="project" value="UniProtKB-SubCell"/>
</dbReference>
<evidence type="ECO:0000256" key="8">
    <source>
        <dbReference type="ARBA" id="ARBA00022723"/>
    </source>
</evidence>
<dbReference type="InterPro" id="IPR034824">
    <property type="entry name" value="Peroxidasin_peroxidase"/>
</dbReference>
<evidence type="ECO:0000256" key="2">
    <source>
        <dbReference type="ARBA" id="ARBA00004370"/>
    </source>
</evidence>
<evidence type="ECO:0000313" key="27">
    <source>
        <dbReference type="EMBL" id="KAK5642959.1"/>
    </source>
</evidence>
<dbReference type="Pfam" id="PF03098">
    <property type="entry name" value="An_peroxidase"/>
    <property type="match status" value="1"/>
</dbReference>
<dbReference type="InterPro" id="IPR013098">
    <property type="entry name" value="Ig_I-set"/>
</dbReference>
<dbReference type="Proteomes" id="UP001329430">
    <property type="component" value="Chromosome 6"/>
</dbReference>
<feature type="domain" description="Ig-like" evidence="26">
    <location>
        <begin position="519"/>
        <end position="605"/>
    </location>
</feature>
<comment type="subcellular location">
    <subcellularLocation>
        <location evidence="2">Membrane</location>
    </subcellularLocation>
    <subcellularLocation>
        <location evidence="3">Secreted</location>
    </subcellularLocation>
</comment>
<dbReference type="PROSITE" id="PS50292">
    <property type="entry name" value="PEROXIDASE_3"/>
    <property type="match status" value="1"/>
</dbReference>
<evidence type="ECO:0000256" key="9">
    <source>
        <dbReference type="ARBA" id="ARBA00022729"/>
    </source>
</evidence>
<keyword evidence="9 25" id="KW-0732">Signal</keyword>
<evidence type="ECO:0000256" key="19">
    <source>
        <dbReference type="ARBA" id="ARBA00048396"/>
    </source>
</evidence>
<dbReference type="InterPro" id="IPR001611">
    <property type="entry name" value="Leu-rich_rpt"/>
</dbReference>
<dbReference type="InterPro" id="IPR019791">
    <property type="entry name" value="Haem_peroxidase_animal"/>
</dbReference>
<keyword evidence="6" id="KW-0433">Leucine-rich repeat</keyword>
<evidence type="ECO:0000256" key="4">
    <source>
        <dbReference type="ARBA" id="ARBA00022525"/>
    </source>
</evidence>
<comment type="catalytic activity">
    <reaction evidence="17">
        <text>bromide + H2O2 = hypobromite + H2O</text>
        <dbReference type="Rhea" id="RHEA:66016"/>
        <dbReference type="ChEBI" id="CHEBI:15377"/>
        <dbReference type="ChEBI" id="CHEBI:15858"/>
        <dbReference type="ChEBI" id="CHEBI:16240"/>
        <dbReference type="ChEBI" id="CHEBI:29250"/>
    </reaction>
    <physiologicalReaction direction="left-to-right" evidence="17">
        <dbReference type="Rhea" id="RHEA:66017"/>
    </physiologicalReaction>
</comment>
<keyword evidence="8 23" id="KW-0479">Metal-binding</keyword>
<organism evidence="27 28">
    <name type="scientific">Pyrocoelia pectoralis</name>
    <dbReference type="NCBI Taxonomy" id="417401"/>
    <lineage>
        <taxon>Eukaryota</taxon>
        <taxon>Metazoa</taxon>
        <taxon>Ecdysozoa</taxon>
        <taxon>Arthropoda</taxon>
        <taxon>Hexapoda</taxon>
        <taxon>Insecta</taxon>
        <taxon>Pterygota</taxon>
        <taxon>Neoptera</taxon>
        <taxon>Endopterygota</taxon>
        <taxon>Coleoptera</taxon>
        <taxon>Polyphaga</taxon>
        <taxon>Elateriformia</taxon>
        <taxon>Elateroidea</taxon>
        <taxon>Lampyridae</taxon>
        <taxon>Lampyrinae</taxon>
        <taxon>Pyrocoelia</taxon>
    </lineage>
</organism>
<evidence type="ECO:0000256" key="3">
    <source>
        <dbReference type="ARBA" id="ARBA00004613"/>
    </source>
</evidence>
<dbReference type="SUPFAM" id="SSF52058">
    <property type="entry name" value="L domain-like"/>
    <property type="match status" value="1"/>
</dbReference>
<evidence type="ECO:0000256" key="10">
    <source>
        <dbReference type="ARBA" id="ARBA00022737"/>
    </source>
</evidence>
<dbReference type="PROSITE" id="PS50835">
    <property type="entry name" value="IG_LIKE"/>
    <property type="match status" value="4"/>
</dbReference>
<evidence type="ECO:0000256" key="12">
    <source>
        <dbReference type="ARBA" id="ARBA00023004"/>
    </source>
</evidence>
<feature type="domain" description="Ig-like" evidence="26">
    <location>
        <begin position="334"/>
        <end position="422"/>
    </location>
</feature>
<dbReference type="InterPro" id="IPR003598">
    <property type="entry name" value="Ig_sub2"/>
</dbReference>
<evidence type="ECO:0000256" key="20">
    <source>
        <dbReference type="ARBA" id="ARBA00048887"/>
    </source>
</evidence>
<dbReference type="InterPro" id="IPR013783">
    <property type="entry name" value="Ig-like_fold"/>
</dbReference>
<comment type="catalytic activity">
    <reaction evidence="21">
        <text>hypobromite + L-tyrosyl-[protein] + H(+) = 3-bromo-L-tyrosyl-[protein] + H2O</text>
        <dbReference type="Rhea" id="RHEA:69356"/>
        <dbReference type="Rhea" id="RHEA-COMP:10136"/>
        <dbReference type="Rhea" id="RHEA-COMP:17686"/>
        <dbReference type="ChEBI" id="CHEBI:15377"/>
        <dbReference type="ChEBI" id="CHEBI:15378"/>
        <dbReference type="ChEBI" id="CHEBI:29250"/>
        <dbReference type="ChEBI" id="CHEBI:46858"/>
        <dbReference type="ChEBI" id="CHEBI:183512"/>
    </reaction>
    <physiologicalReaction direction="left-to-right" evidence="21">
        <dbReference type="Rhea" id="RHEA:69357"/>
    </physiologicalReaction>
</comment>
<dbReference type="GO" id="GO:0046872">
    <property type="term" value="F:metal ion binding"/>
    <property type="evidence" value="ECO:0007669"/>
    <property type="project" value="UniProtKB-KW"/>
</dbReference>
<dbReference type="GO" id="GO:0004601">
    <property type="term" value="F:peroxidase activity"/>
    <property type="evidence" value="ECO:0007669"/>
    <property type="project" value="UniProtKB-KW"/>
</dbReference>
<protein>
    <recommendedName>
        <fullName evidence="26">Ig-like domain-containing protein</fullName>
    </recommendedName>
</protein>
<dbReference type="EMBL" id="JAVRBK010000006">
    <property type="protein sequence ID" value="KAK5642959.1"/>
    <property type="molecule type" value="Genomic_DNA"/>
</dbReference>
<dbReference type="GO" id="GO:0020037">
    <property type="term" value="F:heme binding"/>
    <property type="evidence" value="ECO:0007669"/>
    <property type="project" value="InterPro"/>
</dbReference>
<evidence type="ECO:0000256" key="22">
    <source>
        <dbReference type="ARBA" id="ARBA00061342"/>
    </source>
</evidence>
<evidence type="ECO:0000259" key="26">
    <source>
        <dbReference type="PROSITE" id="PS50835"/>
    </source>
</evidence>
<evidence type="ECO:0000256" key="11">
    <source>
        <dbReference type="ARBA" id="ARBA00023002"/>
    </source>
</evidence>
<dbReference type="InterPro" id="IPR036179">
    <property type="entry name" value="Ig-like_dom_sf"/>
</dbReference>
<dbReference type="InterPro" id="IPR007110">
    <property type="entry name" value="Ig-like_dom"/>
</dbReference>
<reference evidence="27 28" key="1">
    <citation type="journal article" date="2024" name="Insects">
        <title>An Improved Chromosome-Level Genome Assembly of the Firefly Pyrocoelia pectoralis.</title>
        <authorList>
            <person name="Fu X."/>
            <person name="Meyer-Rochow V.B."/>
            <person name="Ballantyne L."/>
            <person name="Zhu X."/>
        </authorList>
    </citation>
    <scope>NUCLEOTIDE SEQUENCE [LARGE SCALE GENOMIC DNA]</scope>
    <source>
        <strain evidence="27">XCY_ONT2</strain>
    </source>
</reference>
<evidence type="ECO:0000256" key="5">
    <source>
        <dbReference type="ARBA" id="ARBA00022559"/>
    </source>
</evidence>
<dbReference type="GO" id="GO:0005615">
    <property type="term" value="C:extracellular space"/>
    <property type="evidence" value="ECO:0007669"/>
    <property type="project" value="TreeGrafter"/>
</dbReference>
<dbReference type="GO" id="GO:0006979">
    <property type="term" value="P:response to oxidative stress"/>
    <property type="evidence" value="ECO:0007669"/>
    <property type="project" value="InterPro"/>
</dbReference>
<dbReference type="InterPro" id="IPR032675">
    <property type="entry name" value="LRR_dom_sf"/>
</dbReference>
<sequence length="1399" mass="159244">MLRLVIVFLIVSLVEGQKRNFSNFPCPLRCVCFKKTVRCMQVDLSQVPDVALQTTLLDLRFNKIRQLQPQQFKDHKHIKSILLNNNLLTELQNGVFIGLSQLRHLYMYKNRIKHIEGDVFQGLFNLEHLYLHDNDIETFEPRTFSNLPALDRLFLYNNKIQHISSGSFSGLPRLTRLRLDSNALVCDCKLVWLVGMIKEKQMHIAASCQHPHEMYGKPLKGMKIKDFHCSAPKILVDPEDIEVSWGGTAVFTCRVEGNPSVVWMRNHEKLPQNDRYHIMPDGSLMIHNSQETDMGYYECMVKTSVGEAKSRPARMIVVPLQEKQQLNFYDGRRPKFVETPKSVSTSVGDKEIRLVCKAAGDPTPTITWSQNGISLSLSSRRFINGDGTLFIRPVQADDYGTYRCEAENIHGRISATAELLINVPPVFTVHPESFNIQVGQDVKLECVAVGTPVPQISWFKNNERIRTTGRTYITSDGTILEIKNTKASDAGLYVCEARNELGYREASANVVVETIVQKPPILIYKPYDIQAILGSTIELPCKGEGVPTPGLQWRKDGSELSRTGRIRTSVTGNLYIVGITPDDAGRYECTAINEHGRASASGYVTIKEERHPAGLSVGDKLVKIAFAEATQEVDLAINRTIDKLFNHYGGPRTSAELFRIIRFPNAPARELARAAEVYERTLVNIRKHIQNGMYSNHTVDFNYREILSPEHLELVAKLSGCMAHRTVRNCTDMCFHSRYRSIDGMCNNLQHPMWGASLTGFRRLLKPIYENGFSTPIGWNRELKYYGFPKPSSRLVSSTLLSTEKITQDVHITHMVMQWGQFLDHDLDHAIPSVSSESWDGIDCKRSCEYAAPCYPIDVPQGDHRVKNRRCIDFFRSSAICGSGMTSVFFDYLQPREQINQLTSYIDASQVYGFSEELAQTLRDLTNDHGYLRRGPIFQNRKPLLPYDGIGQGMDCRRNLSESSVNCFLAGDIRANEQIGLLVMHTVWFREHNRIADELRKYNPHWDGERLYQESRKIVGAAMQHITYRYWLPHIVGPKGMQILGDYKGYDPTVNPSIANVFATAALRFGHTLINPILERLDSSFKPIKEGHLPLHKAFFSPWRLVDEGGVDPLLRGLFSTPAKLKRPHENLNSELTERLFESGHAVALDLAAINIHRARDHAIPGYIEFRKFCNMTEVDTFDDLRNEITDPEIRGKLKELYGHPGNIDVFAGGILEDQVEGGRVGPLFRCLLIEQFKRLRDGDRFWYENPSTFQADQLVQIKQYTLAQVICDVGDNITTITKNVFRVPDLQGGFIVCSELPRVDLRFWTECCNDCRVSGQINTISRINGQRFRRESPRNFNNVTIAEDMFEMNLNNPNQMEGSENDVRSVISRVEQLERSINTLNKKLRALEKNCKNL</sequence>
<feature type="domain" description="Ig-like" evidence="26">
    <location>
        <begin position="232"/>
        <end position="317"/>
    </location>
</feature>
<keyword evidence="10" id="KW-0677">Repeat</keyword>
<evidence type="ECO:0000256" key="15">
    <source>
        <dbReference type="ARBA" id="ARBA00023180"/>
    </source>
</evidence>
<name>A0AAN7VFF2_9COLE</name>
<feature type="signal peptide" evidence="25">
    <location>
        <begin position="1"/>
        <end position="16"/>
    </location>
</feature>
<comment type="catalytic activity">
    <reaction evidence="19">
        <text>L-lysyl-[collagen] + L-methionyl-[collagen] + hypobromite = [collagen]-L-lysyl-N-S-L-methionyl-[collagen] + bromide + H2O + H(+)</text>
        <dbReference type="Rhea" id="RHEA:66024"/>
        <dbReference type="Rhea" id="RHEA-COMP:12751"/>
        <dbReference type="Rhea" id="RHEA-COMP:16949"/>
        <dbReference type="Rhea" id="RHEA-COMP:16951"/>
        <dbReference type="ChEBI" id="CHEBI:15377"/>
        <dbReference type="ChEBI" id="CHEBI:15378"/>
        <dbReference type="ChEBI" id="CHEBI:15858"/>
        <dbReference type="ChEBI" id="CHEBI:16044"/>
        <dbReference type="ChEBI" id="CHEBI:29250"/>
        <dbReference type="ChEBI" id="CHEBI:29969"/>
        <dbReference type="ChEBI" id="CHEBI:166867"/>
    </reaction>
    <physiologicalReaction direction="left-to-right" evidence="19">
        <dbReference type="Rhea" id="RHEA:66025"/>
    </physiologicalReaction>
</comment>
<dbReference type="SMART" id="SM00365">
    <property type="entry name" value="LRR_SD22"/>
    <property type="match status" value="3"/>
</dbReference>
<dbReference type="PANTHER" id="PTHR11475:SF58">
    <property type="entry name" value="PEROXIDASIN"/>
    <property type="match status" value="1"/>
</dbReference>
<dbReference type="InterPro" id="IPR010255">
    <property type="entry name" value="Haem_peroxidase_sf"/>
</dbReference>
<keyword evidence="13" id="KW-0472">Membrane</keyword>
<evidence type="ECO:0000256" key="24">
    <source>
        <dbReference type="SAM" id="Coils"/>
    </source>
</evidence>
<comment type="catalytic activity">
    <reaction evidence="20">
        <text>L-tyrosyl-[protein] + bromide + H2O2 + H(+) = 3-bromo-L-tyrosyl-[protein] + 2 H2O</text>
        <dbReference type="Rhea" id="RHEA:69360"/>
        <dbReference type="Rhea" id="RHEA-COMP:10136"/>
        <dbReference type="Rhea" id="RHEA-COMP:17686"/>
        <dbReference type="ChEBI" id="CHEBI:15377"/>
        <dbReference type="ChEBI" id="CHEBI:15378"/>
        <dbReference type="ChEBI" id="CHEBI:15858"/>
        <dbReference type="ChEBI" id="CHEBI:16240"/>
        <dbReference type="ChEBI" id="CHEBI:46858"/>
        <dbReference type="ChEBI" id="CHEBI:183512"/>
    </reaction>
    <physiologicalReaction direction="left-to-right" evidence="20">
        <dbReference type="Rhea" id="RHEA:69361"/>
    </physiologicalReaction>
</comment>
<evidence type="ECO:0000256" key="23">
    <source>
        <dbReference type="PIRSR" id="PIRSR619791-2"/>
    </source>
</evidence>
<evidence type="ECO:0000256" key="14">
    <source>
        <dbReference type="ARBA" id="ARBA00023157"/>
    </source>
</evidence>
<dbReference type="SMART" id="SM00408">
    <property type="entry name" value="IGc2"/>
    <property type="match status" value="4"/>
</dbReference>
<comment type="cofactor">
    <cofactor evidence="1">
        <name>heme b</name>
        <dbReference type="ChEBI" id="CHEBI:60344"/>
    </cofactor>
</comment>
<keyword evidence="11" id="KW-0560">Oxidoreductase</keyword>
<dbReference type="SMART" id="SM00369">
    <property type="entry name" value="LRR_TYP"/>
    <property type="match status" value="5"/>
</dbReference>
<keyword evidence="14" id="KW-1015">Disulfide bond</keyword>
<dbReference type="Gene3D" id="2.60.40.10">
    <property type="entry name" value="Immunoglobulins"/>
    <property type="match status" value="4"/>
</dbReference>
<evidence type="ECO:0000256" key="1">
    <source>
        <dbReference type="ARBA" id="ARBA00001970"/>
    </source>
</evidence>